<evidence type="ECO:0000256" key="7">
    <source>
        <dbReference type="ARBA" id="ARBA00023034"/>
    </source>
</evidence>
<evidence type="ECO:0000256" key="6">
    <source>
        <dbReference type="ARBA" id="ARBA00022989"/>
    </source>
</evidence>
<evidence type="ECO:0000313" key="10">
    <source>
        <dbReference type="EMBL" id="CAG5105281.1"/>
    </source>
</evidence>
<keyword evidence="11" id="KW-1185">Reference proteome</keyword>
<keyword evidence="9" id="KW-0325">Glycoprotein</keyword>
<keyword evidence="4" id="KW-0812">Transmembrane</keyword>
<dbReference type="PANTHER" id="PTHR14647">
    <property type="entry name" value="GALACTOSE-3-O-SULFOTRANSFERASE"/>
    <property type="match status" value="1"/>
</dbReference>
<evidence type="ECO:0000256" key="8">
    <source>
        <dbReference type="ARBA" id="ARBA00023136"/>
    </source>
</evidence>
<dbReference type="InterPro" id="IPR009729">
    <property type="entry name" value="Gal-3-0_sulfotransfrase"/>
</dbReference>
<evidence type="ECO:0000313" key="11">
    <source>
        <dbReference type="Proteomes" id="UP001158576"/>
    </source>
</evidence>
<protein>
    <submittedName>
        <fullName evidence="10">Oidioi.mRNA.OKI2018_I69.chr1.g1987.t1.cds</fullName>
    </submittedName>
</protein>
<evidence type="ECO:0000256" key="1">
    <source>
        <dbReference type="ARBA" id="ARBA00004323"/>
    </source>
</evidence>
<evidence type="ECO:0000256" key="4">
    <source>
        <dbReference type="ARBA" id="ARBA00022692"/>
    </source>
</evidence>
<dbReference type="InterPro" id="IPR027417">
    <property type="entry name" value="P-loop_NTPase"/>
</dbReference>
<dbReference type="PANTHER" id="PTHR14647:SF87">
    <property type="entry name" value="PUTATIVE-RELATED"/>
    <property type="match status" value="1"/>
</dbReference>
<dbReference type="Pfam" id="PF06990">
    <property type="entry name" value="Gal-3-0_sulfotr"/>
    <property type="match status" value="1"/>
</dbReference>
<keyword evidence="5" id="KW-0735">Signal-anchor</keyword>
<organism evidence="10 11">
    <name type="scientific">Oikopleura dioica</name>
    <name type="common">Tunicate</name>
    <dbReference type="NCBI Taxonomy" id="34765"/>
    <lineage>
        <taxon>Eukaryota</taxon>
        <taxon>Metazoa</taxon>
        <taxon>Chordata</taxon>
        <taxon>Tunicata</taxon>
        <taxon>Appendicularia</taxon>
        <taxon>Copelata</taxon>
        <taxon>Oikopleuridae</taxon>
        <taxon>Oikopleura</taxon>
    </lineage>
</organism>
<sequence length="314" mass="37194">MFEKGVYNKTVVDTILGKNTKKIGILRSPDELIMSTWDFYRHQNKLHKIISTIEDRFGDSTNEEAFNHFVNNFDLLMAAENDHLSFAFENPQARMFTDDFILLENVADLIHFISHEFDLILITEKLEESLAVMMVKFDLTLEDITSLKQNQFRSDDKLTRATISSVSKAKILEMTELDHQIYRYFVERLIDEINEIGNEKIDDIVRQLVQRQVEIQESCFEHKTFINNIQYYQLLPEMEANQTCLFHASNPGMHHDILRDIQVKQLERWHKSHERIKQFCSHSFRDKLHSRIAFTHHKQKPTILNCPTNKFDIF</sequence>
<accession>A0ABN7SPP7</accession>
<dbReference type="Gene3D" id="3.40.50.300">
    <property type="entry name" value="P-loop containing nucleotide triphosphate hydrolases"/>
    <property type="match status" value="1"/>
</dbReference>
<evidence type="ECO:0000256" key="2">
    <source>
        <dbReference type="ARBA" id="ARBA00008124"/>
    </source>
</evidence>
<comment type="subcellular location">
    <subcellularLocation>
        <location evidence="1">Golgi apparatus membrane</location>
        <topology evidence="1">Single-pass type II membrane protein</topology>
    </subcellularLocation>
</comment>
<proteinExistence type="inferred from homology"/>
<dbReference type="EMBL" id="OU015566">
    <property type="protein sequence ID" value="CAG5105281.1"/>
    <property type="molecule type" value="Genomic_DNA"/>
</dbReference>
<name>A0ABN7SPP7_OIKDI</name>
<reference evidence="10 11" key="1">
    <citation type="submission" date="2021-04" db="EMBL/GenBank/DDBJ databases">
        <authorList>
            <person name="Bliznina A."/>
        </authorList>
    </citation>
    <scope>NUCLEOTIDE SEQUENCE [LARGE SCALE GENOMIC DNA]</scope>
</reference>
<keyword evidence="7" id="KW-0333">Golgi apparatus</keyword>
<evidence type="ECO:0000256" key="3">
    <source>
        <dbReference type="ARBA" id="ARBA00022679"/>
    </source>
</evidence>
<comment type="similarity">
    <text evidence="2">Belongs to the galactose-3-O-sulfotransferase family.</text>
</comment>
<evidence type="ECO:0000256" key="5">
    <source>
        <dbReference type="ARBA" id="ARBA00022968"/>
    </source>
</evidence>
<gene>
    <name evidence="10" type="ORF">OKIOD_LOCUS10752</name>
</gene>
<dbReference type="Proteomes" id="UP001158576">
    <property type="component" value="Chromosome 1"/>
</dbReference>
<keyword evidence="8" id="KW-0472">Membrane</keyword>
<keyword evidence="6" id="KW-1133">Transmembrane helix</keyword>
<keyword evidence="3" id="KW-0808">Transferase</keyword>
<evidence type="ECO:0000256" key="9">
    <source>
        <dbReference type="ARBA" id="ARBA00023180"/>
    </source>
</evidence>